<feature type="signal peptide" evidence="1">
    <location>
        <begin position="1"/>
        <end position="26"/>
    </location>
</feature>
<sequence>MYSSRRTQILKLGLWLSFVILKSVEGLEWCKLHCPDGSENTMCKYKPLSGTNNCTEIRESTTPTVRREMLELHNAFRNALAGGNIPGWPKAANMKYLTWDGDLEQLALRWAMQCVSGHDECRRTKTFDYVGQNFGMIGNTAFYPSSNISFQGWIDEIKFATGALVKSFQEGKWVHFSQVGWGNTSKIGCGEIRYLDRQLKKTAIVCNYGFSGNLFSVEMYTVGEPCSQCPVGMMCQNASIWPNLCTIPHYVIPRMMESGNQLKLLPNAVPAPGRAPSRLKQVIHQVPIAVLIIFSLY</sequence>
<gene>
    <name evidence="3" type="ORF">GE061_013439</name>
</gene>
<dbReference type="InterPro" id="IPR014044">
    <property type="entry name" value="CAP_dom"/>
</dbReference>
<protein>
    <recommendedName>
        <fullName evidence="2">SCP domain-containing protein</fullName>
    </recommendedName>
</protein>
<evidence type="ECO:0000259" key="2">
    <source>
        <dbReference type="SMART" id="SM00198"/>
    </source>
</evidence>
<name>A0A8S9XRV6_APOLU</name>
<feature type="domain" description="SCP" evidence="2">
    <location>
        <begin position="64"/>
        <end position="216"/>
    </location>
</feature>
<organism evidence="3 4">
    <name type="scientific">Apolygus lucorum</name>
    <name type="common">Small green plant bug</name>
    <name type="synonym">Lygocoris lucorum</name>
    <dbReference type="NCBI Taxonomy" id="248454"/>
    <lineage>
        <taxon>Eukaryota</taxon>
        <taxon>Metazoa</taxon>
        <taxon>Ecdysozoa</taxon>
        <taxon>Arthropoda</taxon>
        <taxon>Hexapoda</taxon>
        <taxon>Insecta</taxon>
        <taxon>Pterygota</taxon>
        <taxon>Neoptera</taxon>
        <taxon>Paraneoptera</taxon>
        <taxon>Hemiptera</taxon>
        <taxon>Heteroptera</taxon>
        <taxon>Panheteroptera</taxon>
        <taxon>Cimicomorpha</taxon>
        <taxon>Miridae</taxon>
        <taxon>Mirini</taxon>
        <taxon>Apolygus</taxon>
    </lineage>
</organism>
<comment type="caution">
    <text evidence="3">The sequence shown here is derived from an EMBL/GenBank/DDBJ whole genome shotgun (WGS) entry which is preliminary data.</text>
</comment>
<accession>A0A8S9XRV6</accession>
<dbReference type="SUPFAM" id="SSF55797">
    <property type="entry name" value="PR-1-like"/>
    <property type="match status" value="1"/>
</dbReference>
<dbReference type="PRINTS" id="PR00837">
    <property type="entry name" value="V5TPXLIKE"/>
</dbReference>
<dbReference type="Proteomes" id="UP000466442">
    <property type="component" value="Linkage Group LG5"/>
</dbReference>
<evidence type="ECO:0000313" key="3">
    <source>
        <dbReference type="EMBL" id="KAF6210335.1"/>
    </source>
</evidence>
<proteinExistence type="predicted"/>
<dbReference type="EMBL" id="WIXP02000005">
    <property type="protein sequence ID" value="KAF6210335.1"/>
    <property type="molecule type" value="Genomic_DNA"/>
</dbReference>
<dbReference type="Pfam" id="PF00188">
    <property type="entry name" value="CAP"/>
    <property type="match status" value="1"/>
</dbReference>
<dbReference type="AlphaFoldDB" id="A0A8S9XRV6"/>
<evidence type="ECO:0000313" key="4">
    <source>
        <dbReference type="Proteomes" id="UP000466442"/>
    </source>
</evidence>
<dbReference type="InterPro" id="IPR002413">
    <property type="entry name" value="V5_allergen-like"/>
</dbReference>
<dbReference type="CDD" id="cd05380">
    <property type="entry name" value="CAP_euk"/>
    <property type="match status" value="1"/>
</dbReference>
<dbReference type="OrthoDB" id="414826at2759"/>
<dbReference type="PRINTS" id="PR00838">
    <property type="entry name" value="V5ALLERGEN"/>
</dbReference>
<dbReference type="InterPro" id="IPR001283">
    <property type="entry name" value="CRISP-related"/>
</dbReference>
<dbReference type="SMART" id="SM00198">
    <property type="entry name" value="SCP"/>
    <property type="match status" value="1"/>
</dbReference>
<dbReference type="GO" id="GO:0005576">
    <property type="term" value="C:extracellular region"/>
    <property type="evidence" value="ECO:0007669"/>
    <property type="project" value="UniProtKB-SubCell"/>
</dbReference>
<keyword evidence="1" id="KW-0732">Signal</keyword>
<keyword evidence="4" id="KW-1185">Reference proteome</keyword>
<feature type="chain" id="PRO_5035759873" description="SCP domain-containing protein" evidence="1">
    <location>
        <begin position="27"/>
        <end position="297"/>
    </location>
</feature>
<dbReference type="Gene3D" id="3.40.33.10">
    <property type="entry name" value="CAP"/>
    <property type="match status" value="1"/>
</dbReference>
<evidence type="ECO:0000256" key="1">
    <source>
        <dbReference type="SAM" id="SignalP"/>
    </source>
</evidence>
<dbReference type="PANTHER" id="PTHR10334">
    <property type="entry name" value="CYSTEINE-RICH SECRETORY PROTEIN-RELATED"/>
    <property type="match status" value="1"/>
</dbReference>
<reference evidence="3" key="1">
    <citation type="journal article" date="2021" name="Mol. Ecol. Resour.">
        <title>Apolygus lucorum genome provides insights into omnivorousness and mesophyll feeding.</title>
        <authorList>
            <person name="Liu Y."/>
            <person name="Liu H."/>
            <person name="Wang H."/>
            <person name="Huang T."/>
            <person name="Liu B."/>
            <person name="Yang B."/>
            <person name="Yin L."/>
            <person name="Li B."/>
            <person name="Zhang Y."/>
            <person name="Zhang S."/>
            <person name="Jiang F."/>
            <person name="Zhang X."/>
            <person name="Ren Y."/>
            <person name="Wang B."/>
            <person name="Wang S."/>
            <person name="Lu Y."/>
            <person name="Wu K."/>
            <person name="Fan W."/>
            <person name="Wang G."/>
        </authorList>
    </citation>
    <scope>NUCLEOTIDE SEQUENCE</scope>
    <source>
        <strain evidence="3">12Hb</strain>
    </source>
</reference>
<dbReference type="InterPro" id="IPR035940">
    <property type="entry name" value="CAP_sf"/>
</dbReference>